<feature type="domain" description="HD/PDEase" evidence="7">
    <location>
        <begin position="22"/>
        <end position="151"/>
    </location>
</feature>
<name>A0A369MEQ4_EGGLN</name>
<dbReference type="GO" id="GO:0008803">
    <property type="term" value="F:bis(5'-nucleosyl)-tetraphosphatase (symmetrical) activity"/>
    <property type="evidence" value="ECO:0007669"/>
    <property type="project" value="UniProtKB-EC"/>
</dbReference>
<dbReference type="InterPro" id="IPR006674">
    <property type="entry name" value="HD_domain"/>
</dbReference>
<evidence type="ECO:0000256" key="4">
    <source>
        <dbReference type="ARBA" id="ARBA00022801"/>
    </source>
</evidence>
<sequence length="207" mass="23157">MSEDVLSDAFFDARERDLKKRLKPKRFEHARGVSKTAASLAETYGVDVRKARLAGLLHDWDKEYGDDEIRERARALGVDVDPYVLDTMPRLLHGPTAAAELVRAYPDLSADVVQAIARHTAAAVGMSDLDMIIYIADAIEPSRDFDGLDELRAAIGAVPLEELFMMTFNHILLTLVERRRCLHPATVEVWNHYVARSRDAKAEKGTA</sequence>
<dbReference type="Gene3D" id="1.10.3210.10">
    <property type="entry name" value="Hypothetical protein af1432"/>
    <property type="match status" value="1"/>
</dbReference>
<protein>
    <recommendedName>
        <fullName evidence="1">bis(5'-nucleosyl)-tetraphosphatase (symmetrical)</fullName>
        <ecNumber evidence="1">3.6.1.41</ecNumber>
    </recommendedName>
</protein>
<evidence type="ECO:0000256" key="2">
    <source>
        <dbReference type="ARBA" id="ARBA00022723"/>
    </source>
</evidence>
<dbReference type="InterPro" id="IPR006675">
    <property type="entry name" value="HDIG_dom"/>
</dbReference>
<comment type="catalytic activity">
    <reaction evidence="6">
        <text>P(1),P(4)-bis(5'-adenosyl) tetraphosphate + H2O = 2 ADP + 2 H(+)</text>
        <dbReference type="Rhea" id="RHEA:24252"/>
        <dbReference type="ChEBI" id="CHEBI:15377"/>
        <dbReference type="ChEBI" id="CHEBI:15378"/>
        <dbReference type="ChEBI" id="CHEBI:58141"/>
        <dbReference type="ChEBI" id="CHEBI:456216"/>
        <dbReference type="EC" id="3.6.1.41"/>
    </reaction>
</comment>
<dbReference type="EC" id="3.6.1.41" evidence="1"/>
<evidence type="ECO:0000256" key="1">
    <source>
        <dbReference type="ARBA" id="ARBA00012506"/>
    </source>
</evidence>
<dbReference type="GO" id="GO:0000166">
    <property type="term" value="F:nucleotide binding"/>
    <property type="evidence" value="ECO:0007669"/>
    <property type="project" value="UniProtKB-KW"/>
</dbReference>
<dbReference type="Pfam" id="PF01966">
    <property type="entry name" value="HD"/>
    <property type="match status" value="1"/>
</dbReference>
<dbReference type="Proteomes" id="UP000253970">
    <property type="component" value="Unassembled WGS sequence"/>
</dbReference>
<keyword evidence="3" id="KW-0547">Nucleotide-binding</keyword>
<comment type="caution">
    <text evidence="8">The sequence shown here is derived from an EMBL/GenBank/DDBJ whole genome shotgun (WGS) entry which is preliminary data.</text>
</comment>
<dbReference type="RefSeq" id="WP_114533813.1">
    <property type="nucleotide sequence ID" value="NZ_JAQCRY010000014.1"/>
</dbReference>
<keyword evidence="2" id="KW-0479">Metal-binding</keyword>
<reference evidence="8 9" key="1">
    <citation type="journal article" date="2018" name="Elife">
        <title>Discovery and characterization of a prevalent human gut bacterial enzyme sufficient for the inactivation of a family of plant toxins.</title>
        <authorList>
            <person name="Koppel N."/>
            <person name="Bisanz J.E."/>
            <person name="Pandelia M.E."/>
            <person name="Turnbaugh P.J."/>
            <person name="Balskus E.P."/>
        </authorList>
    </citation>
    <scope>NUCLEOTIDE SEQUENCE [LARGE SCALE GENOMIC DNA]</scope>
    <source>
        <strain evidence="8 9">W1 BHI 6</strain>
    </source>
</reference>
<dbReference type="NCBIfam" id="TIGR00277">
    <property type="entry name" value="HDIG"/>
    <property type="match status" value="1"/>
</dbReference>
<proteinExistence type="predicted"/>
<evidence type="ECO:0000256" key="5">
    <source>
        <dbReference type="ARBA" id="ARBA00023004"/>
    </source>
</evidence>
<dbReference type="InterPro" id="IPR005249">
    <property type="entry name" value="YqeK"/>
</dbReference>
<dbReference type="InterPro" id="IPR051094">
    <property type="entry name" value="Diverse_Catalytic_Enzymes"/>
</dbReference>
<dbReference type="SUPFAM" id="SSF109604">
    <property type="entry name" value="HD-domain/PDEase-like"/>
    <property type="match status" value="1"/>
</dbReference>
<dbReference type="SMART" id="SM00471">
    <property type="entry name" value="HDc"/>
    <property type="match status" value="1"/>
</dbReference>
<dbReference type="EMBL" id="PPTU01000010">
    <property type="protein sequence ID" value="RDB70305.1"/>
    <property type="molecule type" value="Genomic_DNA"/>
</dbReference>
<dbReference type="PANTHER" id="PTHR35795">
    <property type="entry name" value="SLR1885 PROTEIN"/>
    <property type="match status" value="1"/>
</dbReference>
<organism evidence="8 9">
    <name type="scientific">Eggerthella lenta</name>
    <name type="common">Eubacterium lentum</name>
    <dbReference type="NCBI Taxonomy" id="84112"/>
    <lineage>
        <taxon>Bacteria</taxon>
        <taxon>Bacillati</taxon>
        <taxon>Actinomycetota</taxon>
        <taxon>Coriobacteriia</taxon>
        <taxon>Eggerthellales</taxon>
        <taxon>Eggerthellaceae</taxon>
        <taxon>Eggerthella</taxon>
    </lineage>
</organism>
<dbReference type="AlphaFoldDB" id="A0A369MEQ4"/>
<accession>A0A369MEQ4</accession>
<evidence type="ECO:0000256" key="6">
    <source>
        <dbReference type="ARBA" id="ARBA00049417"/>
    </source>
</evidence>
<keyword evidence="5" id="KW-0408">Iron</keyword>
<dbReference type="CDD" id="cd00077">
    <property type="entry name" value="HDc"/>
    <property type="match status" value="1"/>
</dbReference>
<keyword evidence="4 8" id="KW-0378">Hydrolase</keyword>
<evidence type="ECO:0000313" key="9">
    <source>
        <dbReference type="Proteomes" id="UP000253970"/>
    </source>
</evidence>
<dbReference type="PANTHER" id="PTHR35795:SF1">
    <property type="entry name" value="BIS(5'-NUCLEOSYL)-TETRAPHOSPHATASE, SYMMETRICAL"/>
    <property type="match status" value="1"/>
</dbReference>
<dbReference type="NCBIfam" id="TIGR00488">
    <property type="entry name" value="bis(5'-nucleosyl)-tetraphosphatase (symmetrical) YqeK"/>
    <property type="match status" value="1"/>
</dbReference>
<dbReference type="InterPro" id="IPR003607">
    <property type="entry name" value="HD/PDEase_dom"/>
</dbReference>
<dbReference type="GO" id="GO:0046872">
    <property type="term" value="F:metal ion binding"/>
    <property type="evidence" value="ECO:0007669"/>
    <property type="project" value="UniProtKB-KW"/>
</dbReference>
<evidence type="ECO:0000259" key="7">
    <source>
        <dbReference type="SMART" id="SM00471"/>
    </source>
</evidence>
<evidence type="ECO:0000313" key="8">
    <source>
        <dbReference type="EMBL" id="RDB70305.1"/>
    </source>
</evidence>
<evidence type="ECO:0000256" key="3">
    <source>
        <dbReference type="ARBA" id="ARBA00022741"/>
    </source>
</evidence>
<gene>
    <name evidence="8" type="ORF">C1875_07990</name>
</gene>